<dbReference type="Pfam" id="PF05973">
    <property type="entry name" value="Gp49"/>
    <property type="match status" value="1"/>
</dbReference>
<keyword evidence="2" id="KW-1185">Reference proteome</keyword>
<accession>A0A096AYJ7</accession>
<protein>
    <submittedName>
        <fullName evidence="1">Toxin RelE</fullName>
    </submittedName>
</protein>
<dbReference type="AlphaFoldDB" id="A0A096AYJ7"/>
<evidence type="ECO:0000313" key="2">
    <source>
        <dbReference type="Proteomes" id="UP000029614"/>
    </source>
</evidence>
<dbReference type="OrthoDB" id="573082at2"/>
<gene>
    <name evidence="1" type="ORF">HMPREF9302_05570</name>
</gene>
<sequence length="113" mass="13165">MAKGFELVMLEEAKKFVLGLPQSPMKKVLYNAHRIASGEQNAELFKKLEGSDIWEFRTLYNGIQYRLFAFWDTKDETLVIATHGIVKKTQKTPPKEIVKAERIRIEYFNEKGE</sequence>
<dbReference type="RefSeq" id="WP_008450391.1">
    <property type="nucleotide sequence ID" value="NZ_JRNU01000021.1"/>
</dbReference>
<reference evidence="1 2" key="1">
    <citation type="submission" date="2014-07" db="EMBL/GenBank/DDBJ databases">
        <authorList>
            <person name="McCorrison J."/>
            <person name="Sanka R."/>
            <person name="Torralba M."/>
            <person name="Gillis M."/>
            <person name="Haft D.H."/>
            <person name="Methe B."/>
            <person name="Sutton G."/>
            <person name="Nelson K.E."/>
        </authorList>
    </citation>
    <scope>NUCLEOTIDE SEQUENCE [LARGE SCALE GENOMIC DNA]</scope>
    <source>
        <strain evidence="1 2">DNF00058</strain>
    </source>
</reference>
<evidence type="ECO:0000313" key="1">
    <source>
        <dbReference type="EMBL" id="KGF51870.1"/>
    </source>
</evidence>
<dbReference type="InterPro" id="IPR009241">
    <property type="entry name" value="HigB-like"/>
</dbReference>
<dbReference type="EMBL" id="JRNU01000021">
    <property type="protein sequence ID" value="KGF51870.1"/>
    <property type="molecule type" value="Genomic_DNA"/>
</dbReference>
<organism evidence="1 2">
    <name type="scientific">Prevotella amnii DNF00058</name>
    <dbReference type="NCBI Taxonomy" id="1401066"/>
    <lineage>
        <taxon>Bacteria</taxon>
        <taxon>Pseudomonadati</taxon>
        <taxon>Bacteroidota</taxon>
        <taxon>Bacteroidia</taxon>
        <taxon>Bacteroidales</taxon>
        <taxon>Prevotellaceae</taxon>
        <taxon>Prevotella</taxon>
    </lineage>
</organism>
<name>A0A096AYJ7_9BACT</name>
<dbReference type="Proteomes" id="UP000029614">
    <property type="component" value="Unassembled WGS sequence"/>
</dbReference>
<comment type="caution">
    <text evidence="1">The sequence shown here is derived from an EMBL/GenBank/DDBJ whole genome shotgun (WGS) entry which is preliminary data.</text>
</comment>
<proteinExistence type="predicted"/>